<evidence type="ECO:0000313" key="2">
    <source>
        <dbReference type="Proteomes" id="UP001062846"/>
    </source>
</evidence>
<reference evidence="1" key="1">
    <citation type="submission" date="2022-02" db="EMBL/GenBank/DDBJ databases">
        <title>Plant Genome Project.</title>
        <authorList>
            <person name="Zhang R.-G."/>
        </authorList>
    </citation>
    <scope>NUCLEOTIDE SEQUENCE</scope>
    <source>
        <strain evidence="1">AT1</strain>
    </source>
</reference>
<gene>
    <name evidence="1" type="ORF">RHMOL_Rhmol05G0008700</name>
</gene>
<organism evidence="1 2">
    <name type="scientific">Rhododendron molle</name>
    <name type="common">Chinese azalea</name>
    <name type="synonym">Azalea mollis</name>
    <dbReference type="NCBI Taxonomy" id="49168"/>
    <lineage>
        <taxon>Eukaryota</taxon>
        <taxon>Viridiplantae</taxon>
        <taxon>Streptophyta</taxon>
        <taxon>Embryophyta</taxon>
        <taxon>Tracheophyta</taxon>
        <taxon>Spermatophyta</taxon>
        <taxon>Magnoliopsida</taxon>
        <taxon>eudicotyledons</taxon>
        <taxon>Gunneridae</taxon>
        <taxon>Pentapetalae</taxon>
        <taxon>asterids</taxon>
        <taxon>Ericales</taxon>
        <taxon>Ericaceae</taxon>
        <taxon>Ericoideae</taxon>
        <taxon>Rhodoreae</taxon>
        <taxon>Rhododendron</taxon>
    </lineage>
</organism>
<sequence>MSLGKLEASLGPVPLTKISKEDWKREHIGGLHANDWRHRRGAPNPGRDRSGEIQEEEKEPPSRNDVTRQTAALVPGAYLPEDHTKRPNNPS</sequence>
<dbReference type="Proteomes" id="UP001062846">
    <property type="component" value="Chromosome 5"/>
</dbReference>
<dbReference type="EMBL" id="CM046392">
    <property type="protein sequence ID" value="KAI8553350.1"/>
    <property type="molecule type" value="Genomic_DNA"/>
</dbReference>
<protein>
    <submittedName>
        <fullName evidence="1">Uncharacterized protein</fullName>
    </submittedName>
</protein>
<keyword evidence="2" id="KW-1185">Reference proteome</keyword>
<name>A0ACC0NJF6_RHOML</name>
<accession>A0ACC0NJF6</accession>
<evidence type="ECO:0000313" key="1">
    <source>
        <dbReference type="EMBL" id="KAI8553350.1"/>
    </source>
</evidence>
<comment type="caution">
    <text evidence="1">The sequence shown here is derived from an EMBL/GenBank/DDBJ whole genome shotgun (WGS) entry which is preliminary data.</text>
</comment>
<proteinExistence type="predicted"/>